<evidence type="ECO:0000256" key="2">
    <source>
        <dbReference type="ARBA" id="ARBA00010139"/>
    </source>
</evidence>
<evidence type="ECO:0000256" key="4">
    <source>
        <dbReference type="ARBA" id="ARBA00022827"/>
    </source>
</evidence>
<dbReference type="OrthoDB" id="66881at2759"/>
<proteinExistence type="inferred from homology"/>
<name>A0A3D8R5J3_9HELO</name>
<dbReference type="PANTHER" id="PTHR43098">
    <property type="entry name" value="L-ORNITHINE N(5)-MONOOXYGENASE-RELATED"/>
    <property type="match status" value="1"/>
</dbReference>
<dbReference type="InterPro" id="IPR036188">
    <property type="entry name" value="FAD/NAD-bd_sf"/>
</dbReference>
<reference evidence="9 10" key="1">
    <citation type="journal article" date="2018" name="IMA Fungus">
        <title>IMA Genome-F 9: Draft genome sequence of Annulohypoxylon stygium, Aspergillus mulundensis, Berkeleyomyces basicola (syn. Thielaviopsis basicola), Ceratocystis smalleyi, two Cercospora beticola strains, Coleophoma cylindrospora, Fusarium fracticaudum, Phialophora cf. hyalina, and Morchella septimelata.</title>
        <authorList>
            <person name="Wingfield B.D."/>
            <person name="Bills G.F."/>
            <person name="Dong Y."/>
            <person name="Huang W."/>
            <person name="Nel W.J."/>
            <person name="Swalarsk-Parry B.S."/>
            <person name="Vaghefi N."/>
            <person name="Wilken P.M."/>
            <person name="An Z."/>
            <person name="de Beer Z.W."/>
            <person name="De Vos L."/>
            <person name="Chen L."/>
            <person name="Duong T.A."/>
            <person name="Gao Y."/>
            <person name="Hammerbacher A."/>
            <person name="Kikkert J.R."/>
            <person name="Li Y."/>
            <person name="Li H."/>
            <person name="Li K."/>
            <person name="Li Q."/>
            <person name="Liu X."/>
            <person name="Ma X."/>
            <person name="Naidoo K."/>
            <person name="Pethybridge S.J."/>
            <person name="Sun J."/>
            <person name="Steenkamp E.T."/>
            <person name="van der Nest M.A."/>
            <person name="van Wyk S."/>
            <person name="Wingfield M.J."/>
            <person name="Xiong C."/>
            <person name="Yue Q."/>
            <person name="Zhang X."/>
        </authorList>
    </citation>
    <scope>NUCLEOTIDE SEQUENCE [LARGE SCALE GENOMIC DNA]</scope>
    <source>
        <strain evidence="9 10">BP6252</strain>
    </source>
</reference>
<evidence type="ECO:0000256" key="1">
    <source>
        <dbReference type="ARBA" id="ARBA00001974"/>
    </source>
</evidence>
<dbReference type="InterPro" id="IPR050775">
    <property type="entry name" value="FAD-binding_Monooxygenases"/>
</dbReference>
<dbReference type="EMBL" id="PDLM01000009">
    <property type="protein sequence ID" value="RDW69325.1"/>
    <property type="molecule type" value="Genomic_DNA"/>
</dbReference>
<keyword evidence="4" id="KW-0274">FAD</keyword>
<dbReference type="Proteomes" id="UP000256645">
    <property type="component" value="Unassembled WGS sequence"/>
</dbReference>
<comment type="similarity">
    <text evidence="2">Belongs to the FAD-binding monooxygenase family.</text>
</comment>
<gene>
    <name evidence="9" type="ORF">BP6252_08345</name>
</gene>
<dbReference type="Gene3D" id="3.50.50.60">
    <property type="entry name" value="FAD/NAD(P)-binding domain"/>
    <property type="match status" value="3"/>
</dbReference>
<comment type="cofactor">
    <cofactor evidence="1">
        <name>FAD</name>
        <dbReference type="ChEBI" id="CHEBI:57692"/>
    </cofactor>
</comment>
<dbReference type="AlphaFoldDB" id="A0A3D8R5J3"/>
<protein>
    <recommendedName>
        <fullName evidence="8">FAD/NAD(P)-binding domain-containing protein</fullName>
    </recommendedName>
</protein>
<evidence type="ECO:0000256" key="3">
    <source>
        <dbReference type="ARBA" id="ARBA00022630"/>
    </source>
</evidence>
<evidence type="ECO:0000313" key="10">
    <source>
        <dbReference type="Proteomes" id="UP000256645"/>
    </source>
</evidence>
<evidence type="ECO:0000256" key="6">
    <source>
        <dbReference type="ARBA" id="ARBA00023002"/>
    </source>
</evidence>
<keyword evidence="10" id="KW-1185">Reference proteome</keyword>
<keyword evidence="5" id="KW-0521">NADP</keyword>
<evidence type="ECO:0000259" key="8">
    <source>
        <dbReference type="Pfam" id="PF07992"/>
    </source>
</evidence>
<keyword evidence="3" id="KW-0285">Flavoprotein</keyword>
<dbReference type="SUPFAM" id="SSF51905">
    <property type="entry name" value="FAD/NAD(P)-binding domain"/>
    <property type="match status" value="2"/>
</dbReference>
<organism evidence="9 10">
    <name type="scientific">Coleophoma cylindrospora</name>
    <dbReference type="NCBI Taxonomy" id="1849047"/>
    <lineage>
        <taxon>Eukaryota</taxon>
        <taxon>Fungi</taxon>
        <taxon>Dikarya</taxon>
        <taxon>Ascomycota</taxon>
        <taxon>Pezizomycotina</taxon>
        <taxon>Leotiomycetes</taxon>
        <taxon>Helotiales</taxon>
        <taxon>Dermateaceae</taxon>
        <taxon>Coleophoma</taxon>
    </lineage>
</organism>
<evidence type="ECO:0000256" key="5">
    <source>
        <dbReference type="ARBA" id="ARBA00022857"/>
    </source>
</evidence>
<comment type="caution">
    <text evidence="9">The sequence shown here is derived from an EMBL/GenBank/DDBJ whole genome shotgun (WGS) entry which is preliminary data.</text>
</comment>
<dbReference type="InterPro" id="IPR023753">
    <property type="entry name" value="FAD/NAD-binding_dom"/>
</dbReference>
<keyword evidence="7" id="KW-0503">Monooxygenase</keyword>
<evidence type="ECO:0000313" key="9">
    <source>
        <dbReference type="EMBL" id="RDW69325.1"/>
    </source>
</evidence>
<dbReference type="PANTHER" id="PTHR43098:SF3">
    <property type="entry name" value="L-ORNITHINE N(5)-MONOOXYGENASE-RELATED"/>
    <property type="match status" value="1"/>
</dbReference>
<keyword evidence="6" id="KW-0560">Oxidoreductase</keyword>
<feature type="domain" description="FAD/NAD(P)-binding" evidence="8">
    <location>
        <begin position="19"/>
        <end position="241"/>
    </location>
</feature>
<evidence type="ECO:0000256" key="7">
    <source>
        <dbReference type="ARBA" id="ARBA00023033"/>
    </source>
</evidence>
<accession>A0A3D8R5J3</accession>
<dbReference type="Pfam" id="PF07992">
    <property type="entry name" value="Pyr_redox_2"/>
    <property type="match status" value="1"/>
</dbReference>
<dbReference type="STRING" id="1849047.A0A3D8R5J3"/>
<dbReference type="GO" id="GO:0004497">
    <property type="term" value="F:monooxygenase activity"/>
    <property type="evidence" value="ECO:0007669"/>
    <property type="project" value="UniProtKB-KW"/>
</dbReference>
<sequence length="573" mass="64878">MAPIATSDINTSSGSKSLDVLIVGAGFGGLYQLHYLRKLGFECKVVDNASELGGIWYWNCYPGARVDSDIPLYEYSIENLYKDWTWSERFPAWSELRRYFAYVDKKLDLSKDVILDTGVVSADFDTKTSRWNVHLSTGETYDAKYFVLCTGFAAKRHEPNFKGREKYEGICHHTAVYPQEGIDVKGKKVAVIGTGASGVQCIQEIGPEVSHLTVLQRTPNLCLPMRQKKLDPKTEATEKENGNYQKIFDYRRDTFGGFHFDFVKRDGNEDTAEQQREFYEKLWNGGGFRFWLGTYQDCLFDKSVNDTAYAFWAEKTRARINDPVKKDILAPLLEKQHHTFGTKRPSLEQRYYEVYNQDNVDIIPLKETPIDTFTEKGIKFKDGKQLEFDVIILATGFDSVTGGLVQIDIKGTDGVSLADKWSKGTWTNLGMTTAGFPNMFFLYGPQGPTAFANGPTIVELQGDWIVRCIKYVHEHNHKTIDATAEAEALWTKHVAELCDKTLFPGTDSWYMGANIPGKPRESLNYAGGIPRYVRECREKEDKGYEGFIFDKSYGIGKGDVEDVAGQIKNIEVS</sequence>